<organism evidence="3 4">
    <name type="scientific">Advenella mimigardefordensis (strain DSM 17166 / LMG 22922 / DPN7)</name>
    <dbReference type="NCBI Taxonomy" id="1247726"/>
    <lineage>
        <taxon>Bacteria</taxon>
        <taxon>Pseudomonadati</taxon>
        <taxon>Pseudomonadota</taxon>
        <taxon>Betaproteobacteria</taxon>
        <taxon>Burkholderiales</taxon>
        <taxon>Alcaligenaceae</taxon>
    </lineage>
</organism>
<feature type="chain" id="PRO_5004792993" evidence="1">
    <location>
        <begin position="25"/>
        <end position="414"/>
    </location>
</feature>
<evidence type="ECO:0000313" key="3">
    <source>
        <dbReference type="EMBL" id="AHG65080.1"/>
    </source>
</evidence>
<dbReference type="Proteomes" id="UP000019095">
    <property type="component" value="Chromosome"/>
</dbReference>
<dbReference type="InterPro" id="IPR036514">
    <property type="entry name" value="SGNH_hydro_sf"/>
</dbReference>
<dbReference type="Pfam" id="PF13472">
    <property type="entry name" value="Lipase_GDSL_2"/>
    <property type="match status" value="1"/>
</dbReference>
<keyword evidence="4" id="KW-1185">Reference proteome</keyword>
<dbReference type="SUPFAM" id="SSF52266">
    <property type="entry name" value="SGNH hydrolase"/>
    <property type="match status" value="1"/>
</dbReference>
<dbReference type="PANTHER" id="PTHR43784">
    <property type="entry name" value="GDSL-LIKE LIPASE/ACYLHYDROLASE, PUTATIVE (AFU_ORTHOLOGUE AFUA_2G00820)-RELATED"/>
    <property type="match status" value="1"/>
</dbReference>
<sequence length="414" mass="44674">MSLRTGFYLLLTACLSLNAFTVQARQWVASWQASPQPVWTQDFAFPTGIPQMIQDTTFIQNVMISRGGERLRLVLSNRYGTSPLTVEQTTVSRRKGPAGWMGTPTTITFNGRPAVTIAPGQQLVSDPLNMPVADLQQLQIAHYVNAQTALETFHWDGRQQAVFSKGNQTQSPMSAAKNLLQRTQARVFLSRIDTESATSGCAVAVLGDSITDGNGVPIDSNTRVTDYMADRLRASSMGVINAGISGARLLGDKMGEHALARLPQDVIDAPGVTTLVLFIGINDISWPGTAFAPKQSMPGLGSLQTEYRKVVAFAKSKGLRVIGVTLTPFRGALAGTPLDNYYNDQKDHLRVAVNAWIRGAGVFDAVIDADRLLQDPQDITKLDARYDSGDHLHPGPAGNAVLAQAIAGQIRACQ</sequence>
<dbReference type="EMBL" id="CP003915">
    <property type="protein sequence ID" value="AHG65080.1"/>
    <property type="molecule type" value="Genomic_DNA"/>
</dbReference>
<evidence type="ECO:0000313" key="4">
    <source>
        <dbReference type="Proteomes" id="UP000019095"/>
    </source>
</evidence>
<feature type="signal peptide" evidence="1">
    <location>
        <begin position="1"/>
        <end position="24"/>
    </location>
</feature>
<dbReference type="AlphaFoldDB" id="W0PI03"/>
<dbReference type="STRING" id="1247726.MIM_c30160"/>
<dbReference type="Gene3D" id="3.40.50.1110">
    <property type="entry name" value="SGNH hydrolase"/>
    <property type="match status" value="1"/>
</dbReference>
<dbReference type="KEGG" id="amim:MIM_c30160"/>
<proteinExistence type="predicted"/>
<dbReference type="PATRIC" id="fig|1247726.3.peg.3320"/>
<evidence type="ECO:0000259" key="2">
    <source>
        <dbReference type="Pfam" id="PF13472"/>
    </source>
</evidence>
<feature type="domain" description="SGNH hydrolase-type esterase" evidence="2">
    <location>
        <begin position="205"/>
        <end position="400"/>
    </location>
</feature>
<dbReference type="InterPro" id="IPR053140">
    <property type="entry name" value="GDSL_Rv0518-like"/>
</dbReference>
<name>W0PI03_ADVMD</name>
<evidence type="ECO:0000256" key="1">
    <source>
        <dbReference type="SAM" id="SignalP"/>
    </source>
</evidence>
<protein>
    <submittedName>
        <fullName evidence="3">Putative lipolytic enzyme</fullName>
    </submittedName>
</protein>
<dbReference type="HOGENOM" id="CLU_029872_0_2_4"/>
<dbReference type="eggNOG" id="COG2755">
    <property type="taxonomic scope" value="Bacteria"/>
</dbReference>
<dbReference type="GO" id="GO:0016788">
    <property type="term" value="F:hydrolase activity, acting on ester bonds"/>
    <property type="evidence" value="ECO:0007669"/>
    <property type="project" value="UniProtKB-ARBA"/>
</dbReference>
<keyword evidence="1" id="KW-0732">Signal</keyword>
<gene>
    <name evidence="3" type="ORF">MIM_c30160</name>
</gene>
<accession>W0PI03</accession>
<reference evidence="3 4" key="1">
    <citation type="journal article" date="2014" name="Microbiology">
        <title>Unravelling the complete genome sequence of Advenella mimigardefordensis strain DPN7T and novel insights in the catabolism of the xenobiotic polythioester precursor 3,3'-dithiodipropionate.</title>
        <authorList>
            <person name="Wubbeler J.H."/>
            <person name="Hiessl S."/>
            <person name="Schuldes J."/>
            <person name="Thurmer A."/>
            <person name="Daniel R."/>
            <person name="Steinbuchel A."/>
        </authorList>
    </citation>
    <scope>NUCLEOTIDE SEQUENCE [LARGE SCALE GENOMIC DNA]</scope>
    <source>
        <strain evidence="4">DSM 17166 / LMG 22922 / DPN7</strain>
    </source>
</reference>
<dbReference type="InterPro" id="IPR013830">
    <property type="entry name" value="SGNH_hydro"/>
</dbReference>
<dbReference type="CDD" id="cd01830">
    <property type="entry name" value="XynE_like"/>
    <property type="match status" value="1"/>
</dbReference>
<dbReference type="PANTHER" id="PTHR43784:SF2">
    <property type="entry name" value="GDSL-LIKE LIPASE_ACYLHYDROLASE, PUTATIVE (AFU_ORTHOLOGUE AFUA_2G00820)-RELATED"/>
    <property type="match status" value="1"/>
</dbReference>